<dbReference type="RefSeq" id="WP_163490819.1">
    <property type="nucleotide sequence ID" value="NZ_JACVEL010000002.1"/>
</dbReference>
<sequence>MNITYYGHSCIHIELNGKNILVDPFISGNPKAAGVDINSLKVDYILLTHAHYDHVWDVEAIAKRTNALIISNHEIVTYYDKAGIKGHGMNQGGSWNFDFGKVKVVTAIHSSSFPDGTYGGNPLGFVIQQGGKSIYVAGDTALTMDMKLIPLFYKLDLAILPVGGNFTMDIEEAVVAADFIECTKIMGIHYDTAELITIDHEQAKSTFSGKGKELILLNIGEQLSV</sequence>
<dbReference type="InterPro" id="IPR022877">
    <property type="entry name" value="UPF0173"/>
</dbReference>
<evidence type="ECO:0000259" key="3">
    <source>
        <dbReference type="SMART" id="SM00849"/>
    </source>
</evidence>
<gene>
    <name evidence="4" type="ORF">H9Y05_04570</name>
</gene>
<dbReference type="SMART" id="SM00849">
    <property type="entry name" value="Lactamase_B"/>
    <property type="match status" value="1"/>
</dbReference>
<keyword evidence="5" id="KW-1185">Reference proteome</keyword>
<evidence type="ECO:0000313" key="5">
    <source>
        <dbReference type="Proteomes" id="UP000652681"/>
    </source>
</evidence>
<name>A0A8J6PHQ1_9FLAO</name>
<dbReference type="Pfam" id="PF13483">
    <property type="entry name" value="Lactamase_B_3"/>
    <property type="match status" value="1"/>
</dbReference>
<reference evidence="4" key="1">
    <citation type="submission" date="2020-09" db="EMBL/GenBank/DDBJ databases">
        <title>Taishania pollutisoli gen. nov., sp. nov., Isolated from Tetrabromobisphenol A-Contaminated Soil.</title>
        <authorList>
            <person name="Chen Q."/>
        </authorList>
    </citation>
    <scope>NUCLEOTIDE SEQUENCE</scope>
    <source>
        <strain evidence="4">CZZ-1</strain>
    </source>
</reference>
<evidence type="ECO:0000256" key="2">
    <source>
        <dbReference type="HAMAP-Rule" id="MF_00457"/>
    </source>
</evidence>
<comment type="caution">
    <text evidence="4">The sequence shown here is derived from an EMBL/GenBank/DDBJ whole genome shotgun (WGS) entry which is preliminary data.</text>
</comment>
<accession>A0A8J6PHQ1</accession>
<evidence type="ECO:0000256" key="1">
    <source>
        <dbReference type="ARBA" id="ARBA00022801"/>
    </source>
</evidence>
<dbReference type="InterPro" id="IPR001279">
    <property type="entry name" value="Metallo-B-lactamas"/>
</dbReference>
<dbReference type="NCBIfam" id="NF001911">
    <property type="entry name" value="PRK00685.1"/>
    <property type="match status" value="1"/>
</dbReference>
<dbReference type="PANTHER" id="PTHR43546:SF3">
    <property type="entry name" value="UPF0173 METAL-DEPENDENT HYDROLASE MJ1163"/>
    <property type="match status" value="1"/>
</dbReference>
<dbReference type="GO" id="GO:0016787">
    <property type="term" value="F:hydrolase activity"/>
    <property type="evidence" value="ECO:0007669"/>
    <property type="project" value="UniProtKB-UniRule"/>
</dbReference>
<dbReference type="InterPro" id="IPR050114">
    <property type="entry name" value="UPF0173_UPF0282_UlaG_hydrolase"/>
</dbReference>
<dbReference type="AlphaFoldDB" id="A0A8J6PHQ1"/>
<dbReference type="SUPFAM" id="SSF56281">
    <property type="entry name" value="Metallo-hydrolase/oxidoreductase"/>
    <property type="match status" value="1"/>
</dbReference>
<organism evidence="4 5">
    <name type="scientific">Taishania pollutisoli</name>
    <dbReference type="NCBI Taxonomy" id="2766479"/>
    <lineage>
        <taxon>Bacteria</taxon>
        <taxon>Pseudomonadati</taxon>
        <taxon>Bacteroidota</taxon>
        <taxon>Flavobacteriia</taxon>
        <taxon>Flavobacteriales</taxon>
        <taxon>Crocinitomicaceae</taxon>
        <taxon>Taishania</taxon>
    </lineage>
</organism>
<dbReference type="EMBL" id="JACVEL010000002">
    <property type="protein sequence ID" value="MBC9811744.1"/>
    <property type="molecule type" value="Genomic_DNA"/>
</dbReference>
<dbReference type="HAMAP" id="MF_00457">
    <property type="entry name" value="UPF0173"/>
    <property type="match status" value="1"/>
</dbReference>
<protein>
    <recommendedName>
        <fullName evidence="2">UPF0173 metal-dependent hydrolase H9Y05_04570</fullName>
    </recommendedName>
</protein>
<dbReference type="Proteomes" id="UP000652681">
    <property type="component" value="Unassembled WGS sequence"/>
</dbReference>
<dbReference type="InterPro" id="IPR036866">
    <property type="entry name" value="RibonucZ/Hydroxyglut_hydro"/>
</dbReference>
<dbReference type="PANTHER" id="PTHR43546">
    <property type="entry name" value="UPF0173 METAL-DEPENDENT HYDROLASE MJ1163-RELATED"/>
    <property type="match status" value="1"/>
</dbReference>
<feature type="domain" description="Metallo-beta-lactamase" evidence="3">
    <location>
        <begin position="7"/>
        <end position="189"/>
    </location>
</feature>
<keyword evidence="1 2" id="KW-0378">Hydrolase</keyword>
<evidence type="ECO:0000313" key="4">
    <source>
        <dbReference type="EMBL" id="MBC9811744.1"/>
    </source>
</evidence>
<comment type="similarity">
    <text evidence="2">Belongs to the UPF0173 family.</text>
</comment>
<dbReference type="Gene3D" id="3.60.15.10">
    <property type="entry name" value="Ribonuclease Z/Hydroxyacylglutathione hydrolase-like"/>
    <property type="match status" value="1"/>
</dbReference>
<proteinExistence type="inferred from homology"/>